<gene>
    <name evidence="2" type="ORF">C8N43_0394</name>
</gene>
<dbReference type="OrthoDB" id="7871237at2"/>
<name>A0A2T6BI73_9RHOB</name>
<dbReference type="RefSeq" id="WP_107844012.1">
    <property type="nucleotide sequence ID" value="NZ_QBKS01000001.1"/>
</dbReference>
<evidence type="ECO:0000256" key="1">
    <source>
        <dbReference type="SAM" id="SignalP"/>
    </source>
</evidence>
<reference evidence="2 3" key="1">
    <citation type="submission" date="2018-04" db="EMBL/GenBank/DDBJ databases">
        <title>Genomic Encyclopedia of Archaeal and Bacterial Type Strains, Phase II (KMG-II): from individual species to whole genera.</title>
        <authorList>
            <person name="Goeker M."/>
        </authorList>
    </citation>
    <scope>NUCLEOTIDE SEQUENCE [LARGE SCALE GENOMIC DNA]</scope>
    <source>
        <strain evidence="2 3">DSM 100977</strain>
    </source>
</reference>
<comment type="caution">
    <text evidence="2">The sequence shown here is derived from an EMBL/GenBank/DDBJ whole genome shotgun (WGS) entry which is preliminary data.</text>
</comment>
<feature type="signal peptide" evidence="1">
    <location>
        <begin position="1"/>
        <end position="19"/>
    </location>
</feature>
<protein>
    <recommendedName>
        <fullName evidence="4">Cu/Ag efflux protein CusF</fullName>
    </recommendedName>
</protein>
<proteinExistence type="predicted"/>
<dbReference type="AlphaFoldDB" id="A0A2T6BI73"/>
<dbReference type="Proteomes" id="UP000243978">
    <property type="component" value="Unassembled WGS sequence"/>
</dbReference>
<accession>A0A2T6BI73</accession>
<evidence type="ECO:0000313" key="3">
    <source>
        <dbReference type="Proteomes" id="UP000243978"/>
    </source>
</evidence>
<organism evidence="2 3">
    <name type="scientific">Litoreibacter ponti</name>
    <dbReference type="NCBI Taxonomy" id="1510457"/>
    <lineage>
        <taxon>Bacteria</taxon>
        <taxon>Pseudomonadati</taxon>
        <taxon>Pseudomonadota</taxon>
        <taxon>Alphaproteobacteria</taxon>
        <taxon>Rhodobacterales</taxon>
        <taxon>Roseobacteraceae</taxon>
        <taxon>Litoreibacter</taxon>
    </lineage>
</organism>
<feature type="chain" id="PRO_5015400838" description="Cu/Ag efflux protein CusF" evidence="1">
    <location>
        <begin position="20"/>
        <end position="95"/>
    </location>
</feature>
<sequence length="95" mass="9858">MRIVFAAALAASAALPAFADETEGHVLAYDRKAGIIVLTDKTVWEVPGEISLPADLGRGDRVLFEYETAGEDGLTALDAITRLAVALPDGTDGGS</sequence>
<keyword evidence="1" id="KW-0732">Signal</keyword>
<evidence type="ECO:0008006" key="4">
    <source>
        <dbReference type="Google" id="ProtNLM"/>
    </source>
</evidence>
<keyword evidence="3" id="KW-1185">Reference proteome</keyword>
<dbReference type="EMBL" id="QBKS01000001">
    <property type="protein sequence ID" value="PTX55752.1"/>
    <property type="molecule type" value="Genomic_DNA"/>
</dbReference>
<evidence type="ECO:0000313" key="2">
    <source>
        <dbReference type="EMBL" id="PTX55752.1"/>
    </source>
</evidence>